<keyword evidence="3" id="KW-1185">Reference proteome</keyword>
<dbReference type="Proteomes" id="UP000293360">
    <property type="component" value="Unassembled WGS sequence"/>
</dbReference>
<name>A0A4Q4T6K9_9PEZI</name>
<gene>
    <name evidence="2" type="ORF">DL764_006910</name>
</gene>
<dbReference type="EMBL" id="QJNU01000437">
    <property type="protein sequence ID" value="RYO99083.1"/>
    <property type="molecule type" value="Genomic_DNA"/>
</dbReference>
<evidence type="ECO:0000256" key="1">
    <source>
        <dbReference type="SAM" id="MobiDB-lite"/>
    </source>
</evidence>
<dbReference type="OrthoDB" id="5286775at2759"/>
<organism evidence="2 3">
    <name type="scientific">Monosporascus ibericus</name>
    <dbReference type="NCBI Taxonomy" id="155417"/>
    <lineage>
        <taxon>Eukaryota</taxon>
        <taxon>Fungi</taxon>
        <taxon>Dikarya</taxon>
        <taxon>Ascomycota</taxon>
        <taxon>Pezizomycotina</taxon>
        <taxon>Sordariomycetes</taxon>
        <taxon>Xylariomycetidae</taxon>
        <taxon>Xylariales</taxon>
        <taxon>Xylariales incertae sedis</taxon>
        <taxon>Monosporascus</taxon>
    </lineage>
</organism>
<dbReference type="STRING" id="155417.A0A4Q4T6K9"/>
<feature type="compositionally biased region" description="Basic and acidic residues" evidence="1">
    <location>
        <begin position="155"/>
        <end position="164"/>
    </location>
</feature>
<evidence type="ECO:0000313" key="3">
    <source>
        <dbReference type="Proteomes" id="UP000293360"/>
    </source>
</evidence>
<comment type="caution">
    <text evidence="2">The sequence shown here is derived from an EMBL/GenBank/DDBJ whole genome shotgun (WGS) entry which is preliminary data.</text>
</comment>
<accession>A0A4Q4T6K9</accession>
<feature type="region of interest" description="Disordered" evidence="1">
    <location>
        <begin position="155"/>
        <end position="185"/>
    </location>
</feature>
<sequence>MANSSGNPSPPSAAASRVERRPVKHYVSMFGTKPTGVLSGRVEKNRTPKPSGQTKGPHDLGEQPNASSPKHPAASAPANPVSNSSPPPSHTAASTAANAESNSSTSFGRPAASTAANAGLGRNAGYALQEHLDSIREVIRESEYRRFVRIQREVEESRAQEARGPDPSPSPPPSEKTEGDYDPNGYWHADQVSLNMILKDRNEYSLMPSTWRLSLKGIPLPEGLFYTKTKTMAARPRIYSHTERLEYRGVLALRRLIEVHGRISDLREKQMEVKRNYTKLPHERQADENVVIEDITKHLIKTLEDAMDWAVADGTLTIYSKKQLPSNIEVFDLTWCKDGFAETVLTTMTRMAEVWSQTLAELPGLEDNSRENGGENEQADGDDNTTKKPEAPVLFGFFIYKHIVTIVTLNAGDKMAAEHTSCELNFAEKNQHQWNALAVMATVCWARDLLKKKALEMKLKPVDIASELSDPDA</sequence>
<feature type="compositionally biased region" description="Low complexity" evidence="1">
    <location>
        <begin position="1"/>
        <end position="16"/>
    </location>
</feature>
<reference evidence="2 3" key="1">
    <citation type="submission" date="2018-06" db="EMBL/GenBank/DDBJ databases">
        <title>Complete Genomes of Monosporascus.</title>
        <authorList>
            <person name="Robinson A.J."/>
            <person name="Natvig D.O."/>
        </authorList>
    </citation>
    <scope>NUCLEOTIDE SEQUENCE [LARGE SCALE GENOMIC DNA]</scope>
    <source>
        <strain evidence="2 3">CBS 110550</strain>
    </source>
</reference>
<feature type="region of interest" description="Disordered" evidence="1">
    <location>
        <begin position="1"/>
        <end position="112"/>
    </location>
</feature>
<proteinExistence type="predicted"/>
<feature type="compositionally biased region" description="Low complexity" evidence="1">
    <location>
        <begin position="64"/>
        <end position="106"/>
    </location>
</feature>
<evidence type="ECO:0000313" key="2">
    <source>
        <dbReference type="EMBL" id="RYO99083.1"/>
    </source>
</evidence>
<protein>
    <submittedName>
        <fullName evidence="2">Uncharacterized protein</fullName>
    </submittedName>
</protein>
<feature type="region of interest" description="Disordered" evidence="1">
    <location>
        <begin position="362"/>
        <end position="387"/>
    </location>
</feature>
<dbReference type="AlphaFoldDB" id="A0A4Q4T6K9"/>